<proteinExistence type="predicted"/>
<dbReference type="Pfam" id="PF02954">
    <property type="entry name" value="HTH_8"/>
    <property type="match status" value="1"/>
</dbReference>
<dbReference type="AlphaFoldDB" id="A0AAW7XWZ1"/>
<dbReference type="Gene3D" id="1.10.8.60">
    <property type="match status" value="1"/>
</dbReference>
<dbReference type="InterPro" id="IPR013785">
    <property type="entry name" value="Aldolase_TIM"/>
</dbReference>
<organism evidence="7 8">
    <name type="scientific">Celeribacter halophilus</name>
    <dbReference type="NCBI Taxonomy" id="576117"/>
    <lineage>
        <taxon>Bacteria</taxon>
        <taxon>Pseudomonadati</taxon>
        <taxon>Pseudomonadota</taxon>
        <taxon>Alphaproteobacteria</taxon>
        <taxon>Rhodobacterales</taxon>
        <taxon>Roseobacteraceae</taxon>
        <taxon>Celeribacter</taxon>
    </lineage>
</organism>
<evidence type="ECO:0000313" key="8">
    <source>
        <dbReference type="Proteomes" id="UP001169823"/>
    </source>
</evidence>
<dbReference type="InterPro" id="IPR003593">
    <property type="entry name" value="AAA+_ATPase"/>
</dbReference>
<gene>
    <name evidence="7" type="ORF">Q4494_15830</name>
</gene>
<feature type="domain" description="Sigma-54 factor interaction" evidence="6">
    <location>
        <begin position="271"/>
        <end position="485"/>
    </location>
</feature>
<dbReference type="GO" id="GO:0006355">
    <property type="term" value="P:regulation of DNA-templated transcription"/>
    <property type="evidence" value="ECO:0007669"/>
    <property type="project" value="InterPro"/>
</dbReference>
<dbReference type="PRINTS" id="PR01590">
    <property type="entry name" value="HTHFIS"/>
</dbReference>
<comment type="caution">
    <text evidence="7">The sequence shown here is derived from an EMBL/GenBank/DDBJ whole genome shotgun (WGS) entry which is preliminary data.</text>
</comment>
<dbReference type="RefSeq" id="WP_303494989.1">
    <property type="nucleotide sequence ID" value="NZ_JAUOPJ010000015.1"/>
</dbReference>
<keyword evidence="7" id="KW-0378">Hydrolase</keyword>
<dbReference type="PROSITE" id="PS00688">
    <property type="entry name" value="SIGMA54_INTERACT_3"/>
    <property type="match status" value="1"/>
</dbReference>
<dbReference type="CDD" id="cd00009">
    <property type="entry name" value="AAA"/>
    <property type="match status" value="1"/>
</dbReference>
<dbReference type="InterPro" id="IPR002197">
    <property type="entry name" value="HTH_Fis"/>
</dbReference>
<dbReference type="SUPFAM" id="SSF51621">
    <property type="entry name" value="Phosphoenolpyruvate/pyruvate domain"/>
    <property type="match status" value="1"/>
</dbReference>
<dbReference type="GO" id="GO:0005524">
    <property type="term" value="F:ATP binding"/>
    <property type="evidence" value="ECO:0007669"/>
    <property type="project" value="UniProtKB-KW"/>
</dbReference>
<accession>A0AAW7XWZ1</accession>
<protein>
    <submittedName>
        <fullName evidence="7">Phosphoenolpyruvate hydrolase family protein</fullName>
    </submittedName>
</protein>
<keyword evidence="4" id="KW-0805">Transcription regulation</keyword>
<dbReference type="InterPro" id="IPR015813">
    <property type="entry name" value="Pyrv/PenolPyrv_kinase-like_dom"/>
</dbReference>
<evidence type="ECO:0000256" key="4">
    <source>
        <dbReference type="ARBA" id="ARBA00023015"/>
    </source>
</evidence>
<dbReference type="PANTHER" id="PTHR32071">
    <property type="entry name" value="TRANSCRIPTIONAL REGULATORY PROTEIN"/>
    <property type="match status" value="1"/>
</dbReference>
<dbReference type="Pfam" id="PF00158">
    <property type="entry name" value="Sigma54_activat"/>
    <property type="match status" value="1"/>
</dbReference>
<evidence type="ECO:0000256" key="3">
    <source>
        <dbReference type="ARBA" id="ARBA00023012"/>
    </source>
</evidence>
<dbReference type="InterPro" id="IPR002078">
    <property type="entry name" value="Sigma_54_int"/>
</dbReference>
<dbReference type="Gene3D" id="3.40.50.300">
    <property type="entry name" value="P-loop containing nucleotide triphosphate hydrolases"/>
    <property type="match status" value="1"/>
</dbReference>
<dbReference type="SUPFAM" id="SSF46689">
    <property type="entry name" value="Homeodomain-like"/>
    <property type="match status" value="1"/>
</dbReference>
<dbReference type="PANTHER" id="PTHR32071:SF57">
    <property type="entry name" value="C4-DICARBOXYLATE TRANSPORT TRANSCRIPTIONAL REGULATORY PROTEIN DCTD"/>
    <property type="match status" value="1"/>
</dbReference>
<dbReference type="SMART" id="SM00382">
    <property type="entry name" value="AAA"/>
    <property type="match status" value="1"/>
</dbReference>
<dbReference type="GO" id="GO:0043565">
    <property type="term" value="F:sequence-specific DNA binding"/>
    <property type="evidence" value="ECO:0007669"/>
    <property type="project" value="InterPro"/>
</dbReference>
<evidence type="ECO:0000256" key="1">
    <source>
        <dbReference type="ARBA" id="ARBA00022741"/>
    </source>
</evidence>
<keyword evidence="3" id="KW-0902">Two-component regulatory system</keyword>
<evidence type="ECO:0000256" key="5">
    <source>
        <dbReference type="ARBA" id="ARBA00023163"/>
    </source>
</evidence>
<dbReference type="Gene3D" id="1.10.10.60">
    <property type="entry name" value="Homeodomain-like"/>
    <property type="match status" value="1"/>
</dbReference>
<evidence type="ECO:0000256" key="2">
    <source>
        <dbReference type="ARBA" id="ARBA00022840"/>
    </source>
</evidence>
<keyword evidence="2" id="KW-0067">ATP-binding</keyword>
<dbReference type="Pfam" id="PF25601">
    <property type="entry name" value="AAA_lid_14"/>
    <property type="match status" value="1"/>
</dbReference>
<evidence type="ECO:0000259" key="6">
    <source>
        <dbReference type="PROSITE" id="PS50045"/>
    </source>
</evidence>
<dbReference type="SUPFAM" id="SSF52540">
    <property type="entry name" value="P-loop containing nucleoside triphosphate hydrolases"/>
    <property type="match status" value="1"/>
</dbReference>
<evidence type="ECO:0000313" key="7">
    <source>
        <dbReference type="EMBL" id="MDO6458555.1"/>
    </source>
</evidence>
<dbReference type="InterPro" id="IPR009215">
    <property type="entry name" value="TIM-br_IGPS-like"/>
</dbReference>
<dbReference type="GO" id="GO:0016787">
    <property type="term" value="F:hydrolase activity"/>
    <property type="evidence" value="ECO:0007669"/>
    <property type="project" value="UniProtKB-KW"/>
</dbReference>
<dbReference type="EMBL" id="JAUOPJ010000015">
    <property type="protein sequence ID" value="MDO6458555.1"/>
    <property type="molecule type" value="Genomic_DNA"/>
</dbReference>
<keyword evidence="5" id="KW-0804">Transcription</keyword>
<dbReference type="Gene3D" id="3.20.20.70">
    <property type="entry name" value="Aldolase class I"/>
    <property type="match status" value="1"/>
</dbReference>
<dbReference type="Proteomes" id="UP001169823">
    <property type="component" value="Unassembled WGS sequence"/>
</dbReference>
<dbReference type="Pfam" id="PF09370">
    <property type="entry name" value="PEP_hydrolase"/>
    <property type="match status" value="1"/>
</dbReference>
<keyword evidence="1" id="KW-0547">Nucleotide-binding</keyword>
<dbReference type="InterPro" id="IPR058031">
    <property type="entry name" value="AAA_lid_NorR"/>
</dbReference>
<dbReference type="InterPro" id="IPR027417">
    <property type="entry name" value="P-loop_NTPase"/>
</dbReference>
<dbReference type="InterPro" id="IPR025944">
    <property type="entry name" value="Sigma_54_int_dom_CS"/>
</dbReference>
<dbReference type="InterPro" id="IPR009057">
    <property type="entry name" value="Homeodomain-like_sf"/>
</dbReference>
<name>A0AAW7XWZ1_9RHOB</name>
<dbReference type="GO" id="GO:0000160">
    <property type="term" value="P:phosphorelay signal transduction system"/>
    <property type="evidence" value="ECO:0007669"/>
    <property type="project" value="UniProtKB-KW"/>
</dbReference>
<sequence length="561" mass="60607">MTREGKFLFGAVVGSGMTAQAADSAGADYLLALNAGRFRVQGASSLTSYLPVRPANDWVFEFAEREILGRCKAPVFAGLSVSDPQLDIGALVDQTRSLGFAGVCNFPPTSLLDGRIATVLAREGLGFARELELVRTATDRGMRALAHVSSNQEAHAMLEAGATIICVNIGFTGGSTGVTTRWSVEGAAAQIDRILAGVPSNVDKLCIGGPITSPEEALAVTRISHAQGYIAGSTLDRFPLEQTLRDVAYSFKAISRLAAMEATSDEASTTLVGSSRVMQDIRQRLADLADSDFPVLIQGETGTGKTLAARVLHGGSRLARRAPVIVDCPSLTQDAGSTLLLGTATARGALEQANGGTVILEDIATLEAIHQGQLLRFVDEGVVQRIGEIGPRQVKTRIIATSSAPLRQSETFRRDLYFRLAAEEITLPPLRDRPDDIPELAVHFGRQFMMGETPRFSNAALRLLLEHDWPGNLRELRNVVRRAVSAADGKTVSQRHLPFLRANPTIPQKTPEAPHEPPQTERDWIADALVRNGFHRARTAQEIGMSTRTLYSKIKKYRLQS</sequence>
<reference evidence="7" key="1">
    <citation type="submission" date="2023-07" db="EMBL/GenBank/DDBJ databases">
        <title>Genome content predicts the carbon catabolic preferences of heterotrophic bacteria.</title>
        <authorList>
            <person name="Gralka M."/>
        </authorList>
    </citation>
    <scope>NUCLEOTIDE SEQUENCE</scope>
    <source>
        <strain evidence="7">I2M02</strain>
    </source>
</reference>
<dbReference type="PROSITE" id="PS50045">
    <property type="entry name" value="SIGMA54_INTERACT_4"/>
    <property type="match status" value="1"/>
</dbReference>